<dbReference type="NCBIfam" id="TIGR02167">
    <property type="entry name" value="Liste_lipo_26"/>
    <property type="match status" value="5"/>
</dbReference>
<proteinExistence type="predicted"/>
<evidence type="ECO:0000313" key="1">
    <source>
        <dbReference type="EMBL" id="BDR57923.1"/>
    </source>
</evidence>
<dbReference type="AlphaFoldDB" id="A0AAU9DRW5"/>
<dbReference type="InterPro" id="IPR032675">
    <property type="entry name" value="LRR_dom_sf"/>
</dbReference>
<dbReference type="Proteomes" id="UP001321861">
    <property type="component" value="Chromosome"/>
</dbReference>
<dbReference type="EMBL" id="AP026802">
    <property type="protein sequence ID" value="BDR57923.1"/>
    <property type="molecule type" value="Genomic_DNA"/>
</dbReference>
<organism evidence="1 2">
    <name type="scientific">Xylocopilactobacillus apicola</name>
    <dbReference type="NCBI Taxonomy" id="2932184"/>
    <lineage>
        <taxon>Bacteria</taxon>
        <taxon>Bacillati</taxon>
        <taxon>Bacillota</taxon>
        <taxon>Bacilli</taxon>
        <taxon>Lactobacillales</taxon>
        <taxon>Lactobacillaceae</taxon>
        <taxon>Xylocopilactobacillus</taxon>
    </lineage>
</organism>
<dbReference type="RefSeq" id="WP_317635851.1">
    <property type="nucleotide sequence ID" value="NZ_AP026802.1"/>
</dbReference>
<evidence type="ECO:0000313" key="2">
    <source>
        <dbReference type="Proteomes" id="UP001321861"/>
    </source>
</evidence>
<accession>A0AAU9DRW5</accession>
<dbReference type="Pfam" id="PF03382">
    <property type="entry name" value="DUF285"/>
    <property type="match status" value="2"/>
</dbReference>
<protein>
    <recommendedName>
        <fullName evidence="3">BspA family leucine-rich repeat surface protein</fullName>
    </recommendedName>
</protein>
<name>A0AAU9DRW5_9LACO</name>
<dbReference type="KEGG" id="xap:XA3_03640"/>
<gene>
    <name evidence="1" type="ORF">XA3_03640</name>
</gene>
<dbReference type="SUPFAM" id="SSF52058">
    <property type="entry name" value="L domain-like"/>
    <property type="match status" value="1"/>
</dbReference>
<reference evidence="1 2" key="1">
    <citation type="journal article" date="2023" name="Microbiol. Spectr.">
        <title>Symbiosis of Carpenter Bees with Uncharacterized Lactic Acid Bacteria Showing NAD Auxotrophy.</title>
        <authorList>
            <person name="Kawasaki S."/>
            <person name="Ozawa K."/>
            <person name="Mori T."/>
            <person name="Yamamoto A."/>
            <person name="Ito M."/>
            <person name="Ohkuma M."/>
            <person name="Sakamoto M."/>
            <person name="Matsutani M."/>
        </authorList>
    </citation>
    <scope>NUCLEOTIDE SEQUENCE [LARGE SCALE GENOMIC DNA]</scope>
    <source>
        <strain evidence="1 2">XA3</strain>
    </source>
</reference>
<dbReference type="Gene3D" id="3.80.10.10">
    <property type="entry name" value="Ribonuclease Inhibitor"/>
    <property type="match status" value="1"/>
</dbReference>
<keyword evidence="2" id="KW-1185">Reference proteome</keyword>
<evidence type="ECO:0008006" key="3">
    <source>
        <dbReference type="Google" id="ProtNLM"/>
    </source>
</evidence>
<sequence>MSLNWDRVPNASDGYIVERTTDGYTWTIPPTNYGKHIKVLNVYPTNGGTRYNFLKSWMDQIDPTSGQPVSMGLIDVDEVALVDFNVNPDQYLKNSDGLYQYDGIFFGSADSNGGWQDYNDLTTTSQPKVAAFADTGRSIVLGHDTITTYEGPYMNHDNFGKFRSKLGLKFPREITADGNTYDGTTWPGTDRVKFVNDGILNQYPHYLDSTAIYSISKSHTVSQFFMYDSGATKWMEFSAGNSSFGGKTNYVLDSNGNKIGDNNWYLVTKNNYAMIQTGHTTGECTPDEAKIIANMLYYTSTLNTTTEGADYTVKDTVAPDLPTVNYTSQVGDLWNFNIGAIDRGPDYTYRVKANTDNGMKTSDEVKVPVSSGIKGYIYLLDTDPNGAPAVTKDPVTGNVTNINLTPTNGSQASLSLNVPDPAGKYLHVIAVDNANNVSAVKTVIVSELKWWEIDPITKVLTIFPHELNGANDTSGASVWPWHDQAADITKVVLKPGVTARGSLHNLFADLTSATSIEGIADLNTANVTDMNAMFAHCQSLTSLDVSRFDTANVTDMNSMFNYCTGLTSLNVSSFVTDHVTSMRGMFQACTGITELNLNNFNTGLVQDFSYMFNEMHELKKLNVTSFNTTSATDMTVMFAHMWVLPSLDISSFNTSNVTAMSSMFDGSPKLWHLVIGAGSQLLNNCGLTDPVEETVINDAGQSYYVTANQWREVGGGSLHDPMGTAKNAAQIIADSQTGIGKRIYVWDQMGTQRLSTTTGIDFGTHQAPRHSEEYVTSIQSFNISDNRNGRTGKLWRVEAAISKPFEHVLDSTKKIAGNPLYYHSGGSTTNLTSTAQSIYNGAAGSGYRDTLNIPWSLSFKMKRTDIPIPGQYQATVMYTLVNIP</sequence>
<dbReference type="InterPro" id="IPR011889">
    <property type="entry name" value="Liste_lipo_26"/>
</dbReference>
<dbReference type="InterPro" id="IPR005046">
    <property type="entry name" value="DUF285"/>
</dbReference>